<dbReference type="GeneID" id="56061842"/>
<gene>
    <name evidence="7" type="ORF">C5F49_07570</name>
</gene>
<accession>A0A7D5QZY1</accession>
<evidence type="ECO:0000313" key="8">
    <source>
        <dbReference type="Proteomes" id="UP000509441"/>
    </source>
</evidence>
<evidence type="ECO:0000256" key="1">
    <source>
        <dbReference type="ARBA" id="ARBA00004370"/>
    </source>
</evidence>
<feature type="transmembrane region" description="Helical" evidence="5">
    <location>
        <begin position="178"/>
        <end position="196"/>
    </location>
</feature>
<protein>
    <submittedName>
        <fullName evidence="7">Signal peptidase I</fullName>
    </submittedName>
</protein>
<dbReference type="InterPro" id="IPR036286">
    <property type="entry name" value="LexA/Signal_pep-like_sf"/>
</dbReference>
<evidence type="ECO:0000256" key="2">
    <source>
        <dbReference type="ARBA" id="ARBA00022692"/>
    </source>
</evidence>
<feature type="transmembrane region" description="Helical" evidence="5">
    <location>
        <begin position="44"/>
        <end position="72"/>
    </location>
</feature>
<evidence type="ECO:0000313" key="7">
    <source>
        <dbReference type="EMBL" id="QLH05196.1"/>
    </source>
</evidence>
<reference evidence="7 8" key="1">
    <citation type="submission" date="2018-02" db="EMBL/GenBank/DDBJ databases">
        <title>Complete genome of Nitrosopumilus oxyclinae HCE1.</title>
        <authorList>
            <person name="Qin W."/>
            <person name="Zheng Y."/>
            <person name="Stahl D.A."/>
        </authorList>
    </citation>
    <scope>NUCLEOTIDE SEQUENCE [LARGE SCALE GENOMIC DNA]</scope>
    <source>
        <strain evidence="7 8">HCE1</strain>
    </source>
</reference>
<feature type="domain" description="Peptidase S26" evidence="6">
    <location>
        <begin position="48"/>
        <end position="121"/>
    </location>
</feature>
<dbReference type="PANTHER" id="PTHR10806">
    <property type="entry name" value="SIGNAL PEPTIDASE COMPLEX CATALYTIC SUBUNIT SEC11"/>
    <property type="match status" value="1"/>
</dbReference>
<dbReference type="Proteomes" id="UP000509441">
    <property type="component" value="Chromosome"/>
</dbReference>
<evidence type="ECO:0000259" key="6">
    <source>
        <dbReference type="Pfam" id="PF10502"/>
    </source>
</evidence>
<dbReference type="Pfam" id="PF10502">
    <property type="entry name" value="Peptidase_S26"/>
    <property type="match status" value="1"/>
</dbReference>
<dbReference type="InterPro" id="IPR019533">
    <property type="entry name" value="Peptidase_S26"/>
</dbReference>
<dbReference type="Gene3D" id="2.10.109.10">
    <property type="entry name" value="Umud Fragment, subunit A"/>
    <property type="match status" value="1"/>
</dbReference>
<dbReference type="OrthoDB" id="4822at2157"/>
<organism evidence="7 8">
    <name type="scientific">Nitrosopumilus oxyclinae</name>
    <dbReference type="NCBI Taxonomy" id="1959104"/>
    <lineage>
        <taxon>Archaea</taxon>
        <taxon>Nitrososphaerota</taxon>
        <taxon>Nitrososphaeria</taxon>
        <taxon>Nitrosopumilales</taxon>
        <taxon>Nitrosopumilaceae</taxon>
        <taxon>Nitrosopumilus</taxon>
    </lineage>
</organism>
<feature type="transmembrane region" description="Helical" evidence="5">
    <location>
        <begin position="12"/>
        <end position="32"/>
    </location>
</feature>
<evidence type="ECO:0000256" key="4">
    <source>
        <dbReference type="ARBA" id="ARBA00023136"/>
    </source>
</evidence>
<evidence type="ECO:0000256" key="3">
    <source>
        <dbReference type="ARBA" id="ARBA00022989"/>
    </source>
</evidence>
<dbReference type="InterPro" id="IPR001733">
    <property type="entry name" value="Peptidase_S26B"/>
</dbReference>
<dbReference type="GO" id="GO:0004252">
    <property type="term" value="F:serine-type endopeptidase activity"/>
    <property type="evidence" value="ECO:0007669"/>
    <property type="project" value="InterPro"/>
</dbReference>
<dbReference type="RefSeq" id="WP_179362439.1">
    <property type="nucleotide sequence ID" value="NZ_CP026994.1"/>
</dbReference>
<dbReference type="NCBIfam" id="TIGR02228">
    <property type="entry name" value="sigpep_I_arch"/>
    <property type="match status" value="1"/>
</dbReference>
<dbReference type="KEGG" id="nox:C5F49_07570"/>
<dbReference type="PANTHER" id="PTHR10806:SF6">
    <property type="entry name" value="SIGNAL PEPTIDASE COMPLEX CATALYTIC SUBUNIT SEC11"/>
    <property type="match status" value="1"/>
</dbReference>
<evidence type="ECO:0000256" key="5">
    <source>
        <dbReference type="SAM" id="Phobius"/>
    </source>
</evidence>
<name>A0A7D5QZY1_9ARCH</name>
<dbReference type="GO" id="GO:0016020">
    <property type="term" value="C:membrane"/>
    <property type="evidence" value="ECO:0007669"/>
    <property type="project" value="UniProtKB-SubCell"/>
</dbReference>
<keyword evidence="2 5" id="KW-0812">Transmembrane</keyword>
<keyword evidence="8" id="KW-1185">Reference proteome</keyword>
<keyword evidence="3 5" id="KW-1133">Transmembrane helix</keyword>
<proteinExistence type="predicted"/>
<dbReference type="SUPFAM" id="SSF51306">
    <property type="entry name" value="LexA/Signal peptidase"/>
    <property type="match status" value="1"/>
</dbReference>
<dbReference type="GO" id="GO:0006465">
    <property type="term" value="P:signal peptide processing"/>
    <property type="evidence" value="ECO:0007669"/>
    <property type="project" value="InterPro"/>
</dbReference>
<keyword evidence="4 5" id="KW-0472">Membrane</keyword>
<sequence>MTLENRKKRSPLWYELPILFSILGGLISYFAIRKDDPIKAKRCIIVGIVFSLPILFSIGMFLFSLGGAFYVVSSGSMMPELEVYDVVTADKNFPFENLSVGDIIVFDRPSDHNRIILHRIVEVLNDNPLTFKTKGDANPASIPGTDFPITESEYVGKINNIIPDVGGITQILRPPTNLIIYLIEFVVFLIPIILHIKFRRENRVSN</sequence>
<dbReference type="AlphaFoldDB" id="A0A7D5QZY1"/>
<dbReference type="CDD" id="cd06530">
    <property type="entry name" value="S26_SPase_I"/>
    <property type="match status" value="1"/>
</dbReference>
<comment type="subcellular location">
    <subcellularLocation>
        <location evidence="1">Membrane</location>
    </subcellularLocation>
</comment>
<dbReference type="EMBL" id="CP026994">
    <property type="protein sequence ID" value="QLH05196.1"/>
    <property type="molecule type" value="Genomic_DNA"/>
</dbReference>